<feature type="transmembrane region" description="Helical" evidence="2">
    <location>
        <begin position="43"/>
        <end position="67"/>
    </location>
</feature>
<feature type="region of interest" description="Disordered" evidence="1">
    <location>
        <begin position="182"/>
        <end position="210"/>
    </location>
</feature>
<keyword evidence="2" id="KW-0812">Transmembrane</keyword>
<evidence type="ECO:0000256" key="1">
    <source>
        <dbReference type="SAM" id="MobiDB-lite"/>
    </source>
</evidence>
<feature type="region of interest" description="Disordered" evidence="1">
    <location>
        <begin position="1"/>
        <end position="33"/>
    </location>
</feature>
<feature type="compositionally biased region" description="Pro residues" evidence="1">
    <location>
        <begin position="194"/>
        <end position="210"/>
    </location>
</feature>
<dbReference type="Proteomes" id="UP000400981">
    <property type="component" value="Unassembled WGS sequence"/>
</dbReference>
<evidence type="ECO:0000313" key="4">
    <source>
        <dbReference type="Proteomes" id="UP000400981"/>
    </source>
</evidence>
<accession>A0A5E4Y4M4</accession>
<keyword evidence="2" id="KW-1133">Transmembrane helix</keyword>
<feature type="compositionally biased region" description="Low complexity" evidence="1">
    <location>
        <begin position="13"/>
        <end position="33"/>
    </location>
</feature>
<sequence length="210" mass="21066">MSFESSVSRAHHPSVAAPHSSQAAPATPATAPPRRMHRLTAPLAIVIAAATLAGCAVVPTGPSLMALPGTGKSFDQFRRDDFNCRQYASGQNGGLDTATAANNSAIGSAVLGTAIGAAAGAAFGGSSGAAIGAGAGLLTGSAVGMGNAQSSAYVTQSRYDQAYVQCMYASGNRVPVRGDMMMPTQSVPPVQRYAPPPPPPPGWKPPPGSY</sequence>
<gene>
    <name evidence="3" type="ORF">PEP31012_04317</name>
</gene>
<organism evidence="3 4">
    <name type="scientific">Pandoraea eparura</name>
    <dbReference type="NCBI Taxonomy" id="2508291"/>
    <lineage>
        <taxon>Bacteria</taxon>
        <taxon>Pseudomonadati</taxon>
        <taxon>Pseudomonadota</taxon>
        <taxon>Betaproteobacteria</taxon>
        <taxon>Burkholderiales</taxon>
        <taxon>Burkholderiaceae</taxon>
        <taxon>Pandoraea</taxon>
    </lineage>
</organism>
<dbReference type="AlphaFoldDB" id="A0A5E4Y4M4"/>
<evidence type="ECO:0000313" key="3">
    <source>
        <dbReference type="EMBL" id="VVE43606.1"/>
    </source>
</evidence>
<evidence type="ECO:0000256" key="2">
    <source>
        <dbReference type="SAM" id="Phobius"/>
    </source>
</evidence>
<dbReference type="EMBL" id="CABPSH010000016">
    <property type="protein sequence ID" value="VVE43606.1"/>
    <property type="molecule type" value="Genomic_DNA"/>
</dbReference>
<keyword evidence="4" id="KW-1185">Reference proteome</keyword>
<proteinExistence type="predicted"/>
<keyword evidence="2" id="KW-0472">Membrane</keyword>
<reference evidence="3 4" key="1">
    <citation type="submission" date="2019-08" db="EMBL/GenBank/DDBJ databases">
        <authorList>
            <person name="Peeters C."/>
        </authorList>
    </citation>
    <scope>NUCLEOTIDE SEQUENCE [LARGE SCALE GENOMIC DNA]</scope>
    <source>
        <strain evidence="3 4">LMG 31012</strain>
    </source>
</reference>
<name>A0A5E4Y4M4_9BURK</name>
<dbReference type="OrthoDB" id="5573966at2"/>
<protein>
    <submittedName>
        <fullName evidence="3">Proline-rich region</fullName>
    </submittedName>
</protein>